<dbReference type="Proteomes" id="UP000005566">
    <property type="component" value="Unassembled WGS sequence"/>
</dbReference>
<comment type="caution">
    <text evidence="1">The sequence shown here is derived from an EMBL/GenBank/DDBJ whole genome shotgun (WGS) entry which is preliminary data.</text>
</comment>
<dbReference type="AlphaFoldDB" id="H7FLN9"/>
<evidence type="ECO:0000313" key="2">
    <source>
        <dbReference type="Proteomes" id="UP000005566"/>
    </source>
</evidence>
<keyword evidence="2" id="KW-1185">Reference proteome</keyword>
<protein>
    <submittedName>
        <fullName evidence="1">Uncharacterized protein</fullName>
    </submittedName>
</protein>
<evidence type="ECO:0000313" key="1">
    <source>
        <dbReference type="EMBL" id="EIA10581.1"/>
    </source>
</evidence>
<reference evidence="1 2" key="1">
    <citation type="journal article" date="2014" name="Acta Crystallogr. D">
        <title>Structure-based characterization and antifreeze properties of a hyperactive ice-binding protein from the Antarctic bacterium Flavobacterium frigoris PS1.</title>
        <authorList>
            <person name="Do H."/>
            <person name="Kim S.J."/>
            <person name="Kim H.J."/>
            <person name="Lee J.H."/>
        </authorList>
    </citation>
    <scope>NUCLEOTIDE SEQUENCE [LARGE SCALE GENOMIC DNA]</scope>
    <source>
        <strain evidence="1 2">PS1</strain>
    </source>
</reference>
<accession>H7FLN9</accession>
<proteinExistence type="predicted"/>
<dbReference type="EMBL" id="AHKF01000004">
    <property type="protein sequence ID" value="EIA10581.1"/>
    <property type="molecule type" value="Genomic_DNA"/>
</dbReference>
<dbReference type="STRING" id="1086011.HJ01_00087"/>
<gene>
    <name evidence="1" type="ORF">HJ01_00087</name>
</gene>
<organism evidence="1 2">
    <name type="scientific">Flavobacterium frigoris (strain PS1)</name>
    <dbReference type="NCBI Taxonomy" id="1086011"/>
    <lineage>
        <taxon>Bacteria</taxon>
        <taxon>Pseudomonadati</taxon>
        <taxon>Bacteroidota</taxon>
        <taxon>Flavobacteriia</taxon>
        <taxon>Flavobacteriales</taxon>
        <taxon>Flavobacteriaceae</taxon>
        <taxon>Flavobacterium</taxon>
    </lineage>
</organism>
<name>H7FLN9_FLAFP</name>
<sequence>MVFEKIEEWLKYFVRIVSNCLKLHSHRTQNKAYFMQKP</sequence>